<dbReference type="EMBL" id="CM056815">
    <property type="protein sequence ID" value="KAJ8630780.1"/>
    <property type="molecule type" value="Genomic_DNA"/>
</dbReference>
<name>A0ACC2LBG0_PERAE</name>
<keyword evidence="2" id="KW-1185">Reference proteome</keyword>
<comment type="caution">
    <text evidence="1">The sequence shown here is derived from an EMBL/GenBank/DDBJ whole genome shotgun (WGS) entry which is preliminary data.</text>
</comment>
<proteinExistence type="predicted"/>
<gene>
    <name evidence="1" type="ORF">MRB53_024103</name>
</gene>
<evidence type="ECO:0000313" key="1">
    <source>
        <dbReference type="EMBL" id="KAJ8630780.1"/>
    </source>
</evidence>
<sequence>MAHSSLEEMLDSLQQRAQQPKDVLPALPVRPTSRARLPSSIRLLPVNFEVGNKPHEYSPSDSGERKERKDDCSSPADKESGPKSGLFGRKKLLKIEPLSESPYDRMMKMENCEERSEETEDLDSGSVPSSALPPLMEECGRGDIWNVLKKKLQAWCWLPNGQWELAKIQSVSGEDVIVCLSDGEVVTVSTEDILPVNPDILEGVDDLLQLSYLNEPSVLHNLQLRYACDKIYTKAGPILVAINPFKEVSLYGNDFVSAYRQKHKDSPHVYAVADNAFNEMMEERLNLKAANEYKYLKLSDCSTIDNVDDAGRFLVLMEALDILQISKENQENAFAMLSAVLWLGNISFSVIENENHVEVVADEEHLLQEYDHDRIDWTKVDFEDNRECLSLFEKKPLGLLSLLDEESTFPEGTDLTFVNKLKQHLNVNPCFKEQMGGAFSVHHYAGEVLYDTSGFLEKNRDPLHFDSIKLLSSCSYQLPRLFASNMLNLSHQQGSPLWHVGGVDSRKQSVGTKFKGQLFRLMQWLENTTPHFIRCIKPNSKQLPGIYEKDLILQQLRCCGVLEVARISRYGFLLWETFELEDPLSVSVAILQQFNILPHMYQVGYTKLFFRTGLGDRQQERVMKEVEKKQMQQELVEAMGEIARKELELLVKRQRAVVLIQKHVKEWITWKTFKDHQKAILLLQSVIRGWLARRHFEILQMLEDSNMKLNKTDPSVTEMDTAADVKVLLTKDSQTGQSQLLPSVLAELQRQVVKAEAALRQKDRENATLHQELKKYETRWLEYDTKMKSMEEKWKRQFTSLQMSITAAKKTLATDDVGRHSGRPDASLRLHYYDSEDAMSPRFHSTDDMSFRGPTLTSGVYDGACNTVSSLAEEFEQRKQFFDDDAGYLIEVKSREHIAPNMNPDEELRKLKAMFSIWKKEYKVRLRETKVALQKLGNSETDKARKTWWGKRTACGM</sequence>
<protein>
    <submittedName>
        <fullName evidence="1">Uncharacterized protein</fullName>
    </submittedName>
</protein>
<dbReference type="Proteomes" id="UP001234297">
    <property type="component" value="Chromosome 7"/>
</dbReference>
<reference evidence="1 2" key="1">
    <citation type="journal article" date="2022" name="Hortic Res">
        <title>A haplotype resolved chromosomal level avocado genome allows analysis of novel avocado genes.</title>
        <authorList>
            <person name="Nath O."/>
            <person name="Fletcher S.J."/>
            <person name="Hayward A."/>
            <person name="Shaw L.M."/>
            <person name="Masouleh A.K."/>
            <person name="Furtado A."/>
            <person name="Henry R.J."/>
            <person name="Mitter N."/>
        </authorList>
    </citation>
    <scope>NUCLEOTIDE SEQUENCE [LARGE SCALE GENOMIC DNA]</scope>
    <source>
        <strain evidence="2">cv. Hass</strain>
    </source>
</reference>
<organism evidence="1 2">
    <name type="scientific">Persea americana</name>
    <name type="common">Avocado</name>
    <dbReference type="NCBI Taxonomy" id="3435"/>
    <lineage>
        <taxon>Eukaryota</taxon>
        <taxon>Viridiplantae</taxon>
        <taxon>Streptophyta</taxon>
        <taxon>Embryophyta</taxon>
        <taxon>Tracheophyta</taxon>
        <taxon>Spermatophyta</taxon>
        <taxon>Magnoliopsida</taxon>
        <taxon>Magnoliidae</taxon>
        <taxon>Laurales</taxon>
        <taxon>Lauraceae</taxon>
        <taxon>Persea</taxon>
    </lineage>
</organism>
<evidence type="ECO:0000313" key="2">
    <source>
        <dbReference type="Proteomes" id="UP001234297"/>
    </source>
</evidence>
<accession>A0ACC2LBG0</accession>